<proteinExistence type="predicted"/>
<gene>
    <name evidence="3" type="primary">LOC105266872</name>
</gene>
<keyword evidence="1" id="KW-1133">Transmembrane helix</keyword>
<sequence length="144" mass="16000">MRGTRIRIYFGRSMELIIFIGVALLPYTLGHTDCFSNVELKNVTSTKLQIACSSACGKADVHLPDGSRIIVRGCGEHFTNIPALLLRSDLRTLSESERTALSRMSSRDLHLCKEDLCNEAHLIVSTLWLVIITVIAAIIRIDCN</sequence>
<evidence type="ECO:0000313" key="2">
    <source>
        <dbReference type="Proteomes" id="UP000694866"/>
    </source>
</evidence>
<keyword evidence="1" id="KW-0472">Membrane</keyword>
<reference evidence="3" key="1">
    <citation type="submission" date="2025-08" db="UniProtKB">
        <authorList>
            <consortium name="RefSeq"/>
        </authorList>
    </citation>
    <scope>IDENTIFICATION</scope>
    <source>
        <strain evidence="3">USDA-PBARC FA_bdor</strain>
        <tissue evidence="3">Whole organism</tissue>
    </source>
</reference>
<dbReference type="AlphaFoldDB" id="A0A9R1T712"/>
<accession>A0A9R1T712</accession>
<name>A0A9R1T712_9HYME</name>
<keyword evidence="1" id="KW-0812">Transmembrane</keyword>
<dbReference type="GeneID" id="105266872"/>
<protein>
    <submittedName>
        <fullName evidence="3">Uncharacterized protein</fullName>
    </submittedName>
</protein>
<dbReference type="Proteomes" id="UP000694866">
    <property type="component" value="Unplaced"/>
</dbReference>
<evidence type="ECO:0000256" key="1">
    <source>
        <dbReference type="SAM" id="Phobius"/>
    </source>
</evidence>
<feature type="transmembrane region" description="Helical" evidence="1">
    <location>
        <begin position="120"/>
        <end position="139"/>
    </location>
</feature>
<organism evidence="2 3">
    <name type="scientific">Fopius arisanus</name>
    <dbReference type="NCBI Taxonomy" id="64838"/>
    <lineage>
        <taxon>Eukaryota</taxon>
        <taxon>Metazoa</taxon>
        <taxon>Ecdysozoa</taxon>
        <taxon>Arthropoda</taxon>
        <taxon>Hexapoda</taxon>
        <taxon>Insecta</taxon>
        <taxon>Pterygota</taxon>
        <taxon>Neoptera</taxon>
        <taxon>Endopterygota</taxon>
        <taxon>Hymenoptera</taxon>
        <taxon>Apocrita</taxon>
        <taxon>Ichneumonoidea</taxon>
        <taxon>Braconidae</taxon>
        <taxon>Opiinae</taxon>
        <taxon>Fopius</taxon>
    </lineage>
</organism>
<evidence type="ECO:0000313" key="3">
    <source>
        <dbReference type="RefSeq" id="XP_011303618.1"/>
    </source>
</evidence>
<dbReference type="KEGG" id="fas:105266872"/>
<keyword evidence="2" id="KW-1185">Reference proteome</keyword>
<dbReference type="RefSeq" id="XP_011303618.1">
    <property type="nucleotide sequence ID" value="XM_011305316.1"/>
</dbReference>